<sequence length="40" mass="4526">MPWKQYKDSPFRLPTRQEVLIIGASVAVCLLVIAYFALTS</sequence>
<reference evidence="3" key="1">
    <citation type="submission" date="2016-11" db="EMBL/GenBank/DDBJ databases">
        <authorList>
            <person name="Varghese N."/>
            <person name="Submissions S."/>
        </authorList>
    </citation>
    <scope>NUCLEOTIDE SEQUENCE [LARGE SCALE GENOMIC DNA]</scope>
    <source>
        <strain evidence="3">DSM 15449</strain>
    </source>
</reference>
<dbReference type="AlphaFoldDB" id="A0A1M5VIJ9"/>
<keyword evidence="1" id="KW-1133">Transmembrane helix</keyword>
<evidence type="ECO:0000313" key="3">
    <source>
        <dbReference type="Proteomes" id="UP000183954"/>
    </source>
</evidence>
<proteinExistence type="predicted"/>
<keyword evidence="1" id="KW-0472">Membrane</keyword>
<feature type="transmembrane region" description="Helical" evidence="1">
    <location>
        <begin position="20"/>
        <end position="38"/>
    </location>
</feature>
<protein>
    <submittedName>
        <fullName evidence="2">Uncharacterized protein</fullName>
    </submittedName>
</protein>
<organism evidence="2 3">
    <name type="scientific">Desulfosporosinus lacus DSM 15449</name>
    <dbReference type="NCBI Taxonomy" id="1121420"/>
    <lineage>
        <taxon>Bacteria</taxon>
        <taxon>Bacillati</taxon>
        <taxon>Bacillota</taxon>
        <taxon>Clostridia</taxon>
        <taxon>Eubacteriales</taxon>
        <taxon>Desulfitobacteriaceae</taxon>
        <taxon>Desulfosporosinus</taxon>
    </lineage>
</organism>
<gene>
    <name evidence="2" type="ORF">SAMN02746098_01365</name>
</gene>
<name>A0A1M5VIJ9_9FIRM</name>
<dbReference type="Proteomes" id="UP000183954">
    <property type="component" value="Unassembled WGS sequence"/>
</dbReference>
<accession>A0A1M5VIJ9</accession>
<evidence type="ECO:0000313" key="2">
    <source>
        <dbReference type="EMBL" id="SHH75079.1"/>
    </source>
</evidence>
<dbReference type="EMBL" id="FQXJ01000004">
    <property type="protein sequence ID" value="SHH75079.1"/>
    <property type="molecule type" value="Genomic_DNA"/>
</dbReference>
<keyword evidence="3" id="KW-1185">Reference proteome</keyword>
<dbReference type="RefSeq" id="WP_282433981.1">
    <property type="nucleotide sequence ID" value="NZ_FQXJ01000004.1"/>
</dbReference>
<keyword evidence="1" id="KW-0812">Transmembrane</keyword>
<evidence type="ECO:0000256" key="1">
    <source>
        <dbReference type="SAM" id="Phobius"/>
    </source>
</evidence>